<evidence type="ECO:0000313" key="2">
    <source>
        <dbReference type="EMBL" id="MBC1937191.1"/>
    </source>
</evidence>
<dbReference type="AlphaFoldDB" id="A0A7X0Y559"/>
<dbReference type="Pfam" id="PF05709">
    <property type="entry name" value="Sipho_tail"/>
    <property type="match status" value="1"/>
</dbReference>
<dbReference type="RefSeq" id="WP_185526779.1">
    <property type="nucleotide sequence ID" value="NZ_JAARWN010000014.1"/>
</dbReference>
<protein>
    <submittedName>
        <fullName evidence="2">Phage tail family protein</fullName>
    </submittedName>
</protein>
<name>A0A7X0Y559_9LIST</name>
<dbReference type="EMBL" id="JAARWN010000014">
    <property type="protein sequence ID" value="MBC1937191.1"/>
    <property type="molecule type" value="Genomic_DNA"/>
</dbReference>
<reference evidence="2 3" key="1">
    <citation type="submission" date="2020-03" db="EMBL/GenBank/DDBJ databases">
        <title>Soil Listeria distribution.</title>
        <authorList>
            <person name="Liao J."/>
            <person name="Wiedmann M."/>
        </authorList>
    </citation>
    <scope>NUCLEOTIDE SEQUENCE [LARGE SCALE GENOMIC DNA]</scope>
    <source>
        <strain evidence="2 3">FSL L7-0741</strain>
    </source>
</reference>
<sequence length="271" mass="31194">MSELYIERDGVFKSITEIEGVSVLAFEKSSPKQVSYSTEGEKFYGKIVNGHKFGTKAISVRLLLKARDYQDYHMAEEEINDMIFQDEEYYIFSSLYPGVKYLVEPQPFKPSRESNIIGIFEFDYEVVKGFGESRGSTLDPLTFDTELWQTGQGILLDEDMQYKHKTSTFRIYNAGSLGVDPEKRHDLIIALTCEGSPRIWNKTTGTAFQCNKYLKKSDKLVLKGVYCYINNNLSSRDGNHVVIKLKPGWNEFEISRCTNIDVSFDFPFLYK</sequence>
<gene>
    <name evidence="2" type="ORF">HCA69_12490</name>
</gene>
<dbReference type="InterPro" id="IPR008841">
    <property type="entry name" value="Siphovirus-type_tail_N"/>
</dbReference>
<feature type="domain" description="Siphovirus-type tail component RIFT-related" evidence="1">
    <location>
        <begin position="29"/>
        <end position="121"/>
    </location>
</feature>
<organism evidence="2 3">
    <name type="scientific">Listeria grandensis</name>
    <dbReference type="NCBI Taxonomy" id="1494963"/>
    <lineage>
        <taxon>Bacteria</taxon>
        <taxon>Bacillati</taxon>
        <taxon>Bacillota</taxon>
        <taxon>Bacilli</taxon>
        <taxon>Bacillales</taxon>
        <taxon>Listeriaceae</taxon>
        <taxon>Listeria</taxon>
    </lineage>
</organism>
<evidence type="ECO:0000313" key="3">
    <source>
        <dbReference type="Proteomes" id="UP000535908"/>
    </source>
</evidence>
<comment type="caution">
    <text evidence="2">The sequence shown here is derived from an EMBL/GenBank/DDBJ whole genome shotgun (WGS) entry which is preliminary data.</text>
</comment>
<evidence type="ECO:0000259" key="1">
    <source>
        <dbReference type="Pfam" id="PF05709"/>
    </source>
</evidence>
<dbReference type="Proteomes" id="UP000535908">
    <property type="component" value="Unassembled WGS sequence"/>
</dbReference>
<proteinExistence type="predicted"/>
<accession>A0A7X0Y559</accession>
<dbReference type="Gene3D" id="2.40.30.200">
    <property type="match status" value="1"/>
</dbReference>